<evidence type="ECO:0000313" key="2">
    <source>
        <dbReference type="EMBL" id="KOF99435.1"/>
    </source>
</evidence>
<dbReference type="Pfam" id="PF13843">
    <property type="entry name" value="DDE_Tnp_1_7"/>
    <property type="match status" value="1"/>
</dbReference>
<protein>
    <recommendedName>
        <fullName evidence="1">PiggyBac transposable element-derived protein domain-containing protein</fullName>
    </recommendedName>
</protein>
<name>A0A0L8IEG5_OCTBM</name>
<accession>A0A0L8IEG5</accession>
<evidence type="ECO:0000259" key="1">
    <source>
        <dbReference type="Pfam" id="PF13843"/>
    </source>
</evidence>
<reference evidence="2" key="1">
    <citation type="submission" date="2015-07" db="EMBL/GenBank/DDBJ databases">
        <title>MeaNS - Measles Nucleotide Surveillance Program.</title>
        <authorList>
            <person name="Tran T."/>
            <person name="Druce J."/>
        </authorList>
    </citation>
    <scope>NUCLEOTIDE SEQUENCE</scope>
    <source>
        <strain evidence="2">UCB-OBI-ISO-001</strain>
        <tissue evidence="2">Gonad</tissue>
    </source>
</reference>
<gene>
    <name evidence="2" type="ORF">OCBIM_22016382mg</name>
</gene>
<dbReference type="AlphaFoldDB" id="A0A0L8IEG5"/>
<dbReference type="PANTHER" id="PTHR46599:SF3">
    <property type="entry name" value="PIGGYBAC TRANSPOSABLE ELEMENT-DERIVED PROTEIN 4"/>
    <property type="match status" value="1"/>
</dbReference>
<feature type="non-terminal residue" evidence="2">
    <location>
        <position position="1"/>
    </location>
</feature>
<feature type="domain" description="PiggyBac transposable element-derived protein" evidence="1">
    <location>
        <begin position="11"/>
        <end position="100"/>
    </location>
</feature>
<dbReference type="InterPro" id="IPR029526">
    <property type="entry name" value="PGBD"/>
</dbReference>
<dbReference type="EMBL" id="KQ415962">
    <property type="protein sequence ID" value="KOF99435.1"/>
    <property type="molecule type" value="Genomic_DNA"/>
</dbReference>
<organism evidence="2">
    <name type="scientific">Octopus bimaculoides</name>
    <name type="common">California two-spotted octopus</name>
    <dbReference type="NCBI Taxonomy" id="37653"/>
    <lineage>
        <taxon>Eukaryota</taxon>
        <taxon>Metazoa</taxon>
        <taxon>Spiralia</taxon>
        <taxon>Lophotrochozoa</taxon>
        <taxon>Mollusca</taxon>
        <taxon>Cephalopoda</taxon>
        <taxon>Coleoidea</taxon>
        <taxon>Octopodiformes</taxon>
        <taxon>Octopoda</taxon>
        <taxon>Incirrata</taxon>
        <taxon>Octopodidae</taxon>
        <taxon>Octopus</taxon>
    </lineage>
</organism>
<dbReference type="PANTHER" id="PTHR46599">
    <property type="entry name" value="PIGGYBAC TRANSPOSABLE ELEMENT-DERIVED PROTEIN 4"/>
    <property type="match status" value="1"/>
</dbReference>
<proteinExistence type="predicted"/>
<sequence>VKFLQSYKNDKDLERGEHDWFIFDDRISAVKWKDKRVVYGTSNFHDPTEICQVSRREKDGSKLQINCPLMIKYYNLHMNCVDKFDQLKKTYEIGRRSHKW</sequence>